<keyword evidence="8 10" id="KW-0472">Membrane</keyword>
<feature type="transmembrane region" description="Helical" evidence="10">
    <location>
        <begin position="168"/>
        <end position="190"/>
    </location>
</feature>
<dbReference type="GO" id="GO:0006811">
    <property type="term" value="P:monoatomic ion transport"/>
    <property type="evidence" value="ECO:0007669"/>
    <property type="project" value="UniProtKB-KW"/>
</dbReference>
<evidence type="ECO:0000256" key="6">
    <source>
        <dbReference type="ARBA" id="ARBA00022989"/>
    </source>
</evidence>
<comment type="subcellular location">
    <subcellularLocation>
        <location evidence="1">Cell inner membrane</location>
        <topology evidence="1">Multi-pass membrane protein</topology>
    </subcellularLocation>
</comment>
<feature type="transmembrane region" description="Helical" evidence="10">
    <location>
        <begin position="363"/>
        <end position="381"/>
    </location>
</feature>
<dbReference type="CDD" id="cd13131">
    <property type="entry name" value="MATE_NorM_like"/>
    <property type="match status" value="1"/>
</dbReference>
<evidence type="ECO:0000256" key="4">
    <source>
        <dbReference type="ARBA" id="ARBA00022475"/>
    </source>
</evidence>
<evidence type="ECO:0000256" key="7">
    <source>
        <dbReference type="ARBA" id="ARBA00023065"/>
    </source>
</evidence>
<evidence type="ECO:0000256" key="3">
    <source>
        <dbReference type="ARBA" id="ARBA00022449"/>
    </source>
</evidence>
<evidence type="ECO:0000256" key="2">
    <source>
        <dbReference type="ARBA" id="ARBA00022448"/>
    </source>
</evidence>
<evidence type="ECO:0000313" key="12">
    <source>
        <dbReference type="Proteomes" id="UP000243507"/>
    </source>
</evidence>
<dbReference type="InterPro" id="IPR050222">
    <property type="entry name" value="MATE_MdtK"/>
</dbReference>
<dbReference type="RefSeq" id="WP_096434418.1">
    <property type="nucleotide sequence ID" value="NZ_NTJD01000012.1"/>
</dbReference>
<dbReference type="InterPro" id="IPR048279">
    <property type="entry name" value="MdtK-like"/>
</dbReference>
<dbReference type="NCBIfam" id="TIGR00797">
    <property type="entry name" value="matE"/>
    <property type="match status" value="1"/>
</dbReference>
<feature type="transmembrane region" description="Helical" evidence="10">
    <location>
        <begin position="100"/>
        <end position="119"/>
    </location>
</feature>
<dbReference type="PANTHER" id="PTHR43298:SF2">
    <property type="entry name" value="FMN_FAD EXPORTER YEEO-RELATED"/>
    <property type="match status" value="1"/>
</dbReference>
<keyword evidence="2" id="KW-0813">Transport</keyword>
<feature type="transmembrane region" description="Helical" evidence="10">
    <location>
        <begin position="20"/>
        <end position="38"/>
    </location>
</feature>
<evidence type="ECO:0000313" key="11">
    <source>
        <dbReference type="EMBL" id="PCD75590.1"/>
    </source>
</evidence>
<dbReference type="AlphaFoldDB" id="A0A2A4CML9"/>
<dbReference type="PIRSF" id="PIRSF006603">
    <property type="entry name" value="DinF"/>
    <property type="match status" value="1"/>
</dbReference>
<accession>A0A2A4CML9</accession>
<evidence type="ECO:0000256" key="5">
    <source>
        <dbReference type="ARBA" id="ARBA00022692"/>
    </source>
</evidence>
<evidence type="ECO:0000256" key="8">
    <source>
        <dbReference type="ARBA" id="ARBA00023136"/>
    </source>
</evidence>
<proteinExistence type="predicted"/>
<feature type="transmembrane region" description="Helical" evidence="10">
    <location>
        <begin position="402"/>
        <end position="423"/>
    </location>
</feature>
<dbReference type="GO" id="GO:0015297">
    <property type="term" value="F:antiporter activity"/>
    <property type="evidence" value="ECO:0007669"/>
    <property type="project" value="UniProtKB-KW"/>
</dbReference>
<feature type="transmembrane region" description="Helical" evidence="10">
    <location>
        <begin position="202"/>
        <end position="222"/>
    </location>
</feature>
<keyword evidence="5 10" id="KW-0812">Transmembrane</keyword>
<keyword evidence="7" id="KW-0406">Ion transport</keyword>
<dbReference type="Pfam" id="PF01554">
    <property type="entry name" value="MatE"/>
    <property type="match status" value="2"/>
</dbReference>
<organism evidence="11 12">
    <name type="scientific">Pseudothioclava arenosa</name>
    <dbReference type="NCBI Taxonomy" id="1795308"/>
    <lineage>
        <taxon>Bacteria</taxon>
        <taxon>Pseudomonadati</taxon>
        <taxon>Pseudomonadota</taxon>
        <taxon>Alphaproteobacteria</taxon>
        <taxon>Rhodobacterales</taxon>
        <taxon>Paracoccaceae</taxon>
        <taxon>Pseudothioclava</taxon>
    </lineage>
</organism>
<sequence length="458" mass="48602">MTQTAPFTPRPEPLAAHLRAVLVLGLPLIGSNVAQMLVHVTDTVMLGWYGVPELAAGVLATGVFFFMFLLGNGFAMAVLGRVSAALGAGDEAQMRRETRMGLWLSLIFGLAALPVFWWSGAILRALGQDPVLSQMAQEYLRMNWLGLPASLVVAVLKSYLAAQERTRVVLWITLLAVGLNAALNWALIFGNWGAPEMGLRGAAISSVLVALISAGLAALYAARGPGLAHVELFARFWRPDWPAFFAVARMGLPIGFATVFEAGMFQASALMMGWIGVVELAAHGIALELASLTFMVHMGLSHAATVRTGRALGRRDAPGLRVGAVAAVIWSLAFAVLTVGVFLGLPGALVGLFLDRSAEQAPAILALGIRLLAVAALFQMFDSLQVMAMGLLRGVHDTRVPMWIAGGSYWLVGIPISYLLAFPAGLGAVGLWLGLVAGLAVAALALMARFWRRDWIAA</sequence>
<dbReference type="EMBL" id="NTJD01000012">
    <property type="protein sequence ID" value="PCD75590.1"/>
    <property type="molecule type" value="Genomic_DNA"/>
</dbReference>
<keyword evidence="3" id="KW-0050">Antiport</keyword>
<evidence type="ECO:0000256" key="9">
    <source>
        <dbReference type="ARBA" id="ARBA00031636"/>
    </source>
</evidence>
<feature type="transmembrane region" description="Helical" evidence="10">
    <location>
        <begin position="320"/>
        <end position="343"/>
    </location>
</feature>
<dbReference type="PANTHER" id="PTHR43298">
    <property type="entry name" value="MULTIDRUG RESISTANCE PROTEIN NORM-RELATED"/>
    <property type="match status" value="1"/>
</dbReference>
<comment type="caution">
    <text evidence="11">The sequence shown here is derived from an EMBL/GenBank/DDBJ whole genome shotgun (WGS) entry which is preliminary data.</text>
</comment>
<feature type="transmembrane region" description="Helical" evidence="10">
    <location>
        <begin position="429"/>
        <end position="451"/>
    </location>
</feature>
<protein>
    <recommendedName>
        <fullName evidence="9">Multidrug-efflux transporter</fullName>
    </recommendedName>
</protein>
<evidence type="ECO:0000256" key="10">
    <source>
        <dbReference type="SAM" id="Phobius"/>
    </source>
</evidence>
<dbReference type="Proteomes" id="UP000243507">
    <property type="component" value="Unassembled WGS sequence"/>
</dbReference>
<dbReference type="OrthoDB" id="9780160at2"/>
<dbReference type="GO" id="GO:0005886">
    <property type="term" value="C:plasma membrane"/>
    <property type="evidence" value="ECO:0007669"/>
    <property type="project" value="UniProtKB-SubCell"/>
</dbReference>
<feature type="transmembrane region" description="Helical" evidence="10">
    <location>
        <begin position="139"/>
        <end position="156"/>
    </location>
</feature>
<feature type="transmembrane region" description="Helical" evidence="10">
    <location>
        <begin position="280"/>
        <end position="300"/>
    </location>
</feature>
<name>A0A2A4CML9_9RHOB</name>
<feature type="transmembrane region" description="Helical" evidence="10">
    <location>
        <begin position="243"/>
        <end position="260"/>
    </location>
</feature>
<keyword evidence="12" id="KW-1185">Reference proteome</keyword>
<dbReference type="GO" id="GO:0042910">
    <property type="term" value="F:xenobiotic transmembrane transporter activity"/>
    <property type="evidence" value="ECO:0007669"/>
    <property type="project" value="InterPro"/>
</dbReference>
<feature type="transmembrane region" description="Helical" evidence="10">
    <location>
        <begin position="58"/>
        <end position="79"/>
    </location>
</feature>
<reference evidence="11 12" key="1">
    <citation type="submission" date="2017-09" db="EMBL/GenBank/DDBJ databases">
        <title>A multilocus sequence analysis scheme for characterization of bacteria in the genus Thioclava.</title>
        <authorList>
            <person name="Liu Y."/>
            <person name="Shao Z."/>
        </authorList>
    </citation>
    <scope>NUCLEOTIDE SEQUENCE [LARGE SCALE GENOMIC DNA]</scope>
    <source>
        <strain evidence="11 12">CAU 1312</strain>
    </source>
</reference>
<keyword evidence="4" id="KW-1003">Cell membrane</keyword>
<gene>
    <name evidence="11" type="ORF">CLN94_13190</name>
</gene>
<dbReference type="InterPro" id="IPR002528">
    <property type="entry name" value="MATE_fam"/>
</dbReference>
<keyword evidence="6 10" id="KW-1133">Transmembrane helix</keyword>
<evidence type="ECO:0000256" key="1">
    <source>
        <dbReference type="ARBA" id="ARBA00004429"/>
    </source>
</evidence>